<dbReference type="GO" id="GO:0003713">
    <property type="term" value="F:transcription coactivator activity"/>
    <property type="evidence" value="ECO:0000318"/>
    <property type="project" value="GO_Central"/>
</dbReference>
<evidence type="ECO:0000313" key="4">
    <source>
        <dbReference type="RefSeq" id="XP_035696768.1"/>
    </source>
</evidence>
<keyword evidence="3" id="KW-1185">Reference proteome</keyword>
<organism evidence="3 4">
    <name type="scientific">Branchiostoma floridae</name>
    <name type="common">Florida lancelet</name>
    <name type="synonym">Amphioxus</name>
    <dbReference type="NCBI Taxonomy" id="7739"/>
    <lineage>
        <taxon>Eukaryota</taxon>
        <taxon>Metazoa</taxon>
        <taxon>Chordata</taxon>
        <taxon>Cephalochordata</taxon>
        <taxon>Leptocardii</taxon>
        <taxon>Amphioxiformes</taxon>
        <taxon>Branchiostomatidae</taxon>
        <taxon>Branchiostoma</taxon>
    </lineage>
</organism>
<dbReference type="GeneID" id="118430166"/>
<dbReference type="InterPro" id="IPR001214">
    <property type="entry name" value="SET_dom"/>
</dbReference>
<evidence type="ECO:0000256" key="1">
    <source>
        <dbReference type="SAM" id="MobiDB-lite"/>
    </source>
</evidence>
<dbReference type="GO" id="GO:0045944">
    <property type="term" value="P:positive regulation of transcription by RNA polymerase II"/>
    <property type="evidence" value="ECO:0000318"/>
    <property type="project" value="GO_Central"/>
</dbReference>
<dbReference type="PANTHER" id="PTHR13271:SF151">
    <property type="entry name" value="SET DOMAIN-CONTAINING PROTEIN 4"/>
    <property type="match status" value="1"/>
</dbReference>
<dbReference type="AlphaFoldDB" id="A0A9J7M9B7"/>
<dbReference type="FunFam" id="3.90.1410.10:FF:000050">
    <property type="entry name" value="SET domain-containing protein 4"/>
    <property type="match status" value="1"/>
</dbReference>
<reference evidence="4" key="2">
    <citation type="submission" date="2025-08" db="UniProtKB">
        <authorList>
            <consortium name="RefSeq"/>
        </authorList>
    </citation>
    <scope>IDENTIFICATION</scope>
    <source>
        <strain evidence="4">S238N-H82</strain>
        <tissue evidence="4">Testes</tissue>
    </source>
</reference>
<dbReference type="GO" id="GO:0042800">
    <property type="term" value="F:histone H3K4 methyltransferase activity"/>
    <property type="evidence" value="ECO:0000318"/>
    <property type="project" value="GO_Central"/>
</dbReference>
<dbReference type="PANTHER" id="PTHR13271">
    <property type="entry name" value="UNCHARACTERIZED PUTATIVE METHYLTRANSFERASE"/>
    <property type="match status" value="1"/>
</dbReference>
<dbReference type="GO" id="GO:0006338">
    <property type="term" value="P:chromatin remodeling"/>
    <property type="evidence" value="ECO:0000318"/>
    <property type="project" value="GO_Central"/>
</dbReference>
<dbReference type="KEGG" id="bfo:118430166"/>
<dbReference type="InterPro" id="IPR046341">
    <property type="entry name" value="SET_dom_sf"/>
</dbReference>
<dbReference type="Pfam" id="PF00856">
    <property type="entry name" value="SET"/>
    <property type="match status" value="1"/>
</dbReference>
<dbReference type="GO" id="GO:0046975">
    <property type="term" value="F:histone H3K36 methyltransferase activity"/>
    <property type="evidence" value="ECO:0000318"/>
    <property type="project" value="GO_Central"/>
</dbReference>
<dbReference type="Gene3D" id="3.90.1410.10">
    <property type="entry name" value="set domain protein methyltransferase, domain 1"/>
    <property type="match status" value="1"/>
</dbReference>
<dbReference type="SUPFAM" id="SSF82199">
    <property type="entry name" value="SET domain"/>
    <property type="match status" value="1"/>
</dbReference>
<dbReference type="InterPro" id="IPR044429">
    <property type="entry name" value="SETD4_SET"/>
</dbReference>
<evidence type="ECO:0000313" key="3">
    <source>
        <dbReference type="Proteomes" id="UP000001554"/>
    </source>
</evidence>
<gene>
    <name evidence="4" type="primary">LOC118430166</name>
</gene>
<dbReference type="PROSITE" id="PS50280">
    <property type="entry name" value="SET"/>
    <property type="match status" value="1"/>
</dbReference>
<dbReference type="RefSeq" id="XP_035696768.1">
    <property type="nucleotide sequence ID" value="XM_035840875.1"/>
</dbReference>
<feature type="domain" description="SET" evidence="2">
    <location>
        <begin position="10"/>
        <end position="240"/>
    </location>
</feature>
<reference evidence="3" key="1">
    <citation type="journal article" date="2020" name="Nat. Ecol. Evol.">
        <title>Deeply conserved synteny resolves early events in vertebrate evolution.</title>
        <authorList>
            <person name="Simakov O."/>
            <person name="Marletaz F."/>
            <person name="Yue J.X."/>
            <person name="O'Connell B."/>
            <person name="Jenkins J."/>
            <person name="Brandt A."/>
            <person name="Calef R."/>
            <person name="Tung C.H."/>
            <person name="Huang T.K."/>
            <person name="Schmutz J."/>
            <person name="Satoh N."/>
            <person name="Yu J.K."/>
            <person name="Putnam N.H."/>
            <person name="Green R.E."/>
            <person name="Rokhsar D.S."/>
        </authorList>
    </citation>
    <scope>NUCLEOTIDE SEQUENCE [LARGE SCALE GENOMIC DNA]</scope>
    <source>
        <strain evidence="3">S238N-H82</strain>
    </source>
</reference>
<dbReference type="GO" id="GO:0050729">
    <property type="term" value="P:positive regulation of inflammatory response"/>
    <property type="evidence" value="ECO:0000318"/>
    <property type="project" value="GO_Central"/>
</dbReference>
<evidence type="ECO:0000259" key="2">
    <source>
        <dbReference type="PROSITE" id="PS50280"/>
    </source>
</evidence>
<dbReference type="OrthoDB" id="341421at2759"/>
<dbReference type="CDD" id="cd19177">
    <property type="entry name" value="SET_SETD4"/>
    <property type="match status" value="1"/>
</dbReference>
<name>A0A9J7M9B7_BRAFL</name>
<protein>
    <submittedName>
        <fullName evidence="4">SET domain-containing protein 4-like</fullName>
    </submittedName>
</protein>
<sequence>MATKKRGRTWRKRKRRTRERDKRPGTGRGTMAARNIKAGEVIIAVPRNILISCRTVLSSKLGTELKKWSGTSRFTCAQVLSLFLLLEKNKGKDSFWYPYIRSLPNSFTTPVYFTESELNALSPSLQEKARDLKKELLHAFNDLEPFVTSCLPELDSTFTFDAFRWAWSVLKTRTLYQEDCRSPYLSNKEPQTSTLVPMLDLINHSPSAKARFGYNVNTSCYEVRVLEPYRKYDQVFISYGFEENTELMLKFGFFVPENPKDFMKINLSEMLESLPQINDEERKNKVDLLFDSGLLSS</sequence>
<dbReference type="Proteomes" id="UP000001554">
    <property type="component" value="Chromosome 14"/>
</dbReference>
<accession>A0A9J7M9B7</accession>
<proteinExistence type="predicted"/>
<feature type="region of interest" description="Disordered" evidence="1">
    <location>
        <begin position="1"/>
        <end position="31"/>
    </location>
</feature>
<feature type="compositionally biased region" description="Basic residues" evidence="1">
    <location>
        <begin position="1"/>
        <end position="17"/>
    </location>
</feature>
<dbReference type="InterPro" id="IPR050600">
    <property type="entry name" value="SETD3_SETD6_MTase"/>
</dbReference>
<dbReference type="OMA" id="RFTCAQV"/>